<feature type="repeat" description="LDL-receptor class B" evidence="2">
    <location>
        <begin position="775"/>
        <end position="817"/>
    </location>
</feature>
<reference evidence="9" key="1">
    <citation type="submission" date="2025-08" db="UniProtKB">
        <authorList>
            <consortium name="RefSeq"/>
        </authorList>
    </citation>
    <scope>IDENTIFICATION</scope>
    <source>
        <tissue evidence="9">Testes</tissue>
    </source>
</reference>
<dbReference type="InterPro" id="IPR000436">
    <property type="entry name" value="Sushi_SCR_CCP_dom"/>
</dbReference>
<protein>
    <submittedName>
        <fullName evidence="9">Low-density lipoprotein receptor-related protein 4</fullName>
    </submittedName>
</protein>
<dbReference type="PROSITE" id="PS51120">
    <property type="entry name" value="LDLRB"/>
    <property type="match status" value="8"/>
</dbReference>
<dbReference type="InterPro" id="IPR000033">
    <property type="entry name" value="LDLR_classB_rpt"/>
</dbReference>
<evidence type="ECO:0000256" key="2">
    <source>
        <dbReference type="PROSITE-ProRule" id="PRU00461"/>
    </source>
</evidence>
<feature type="repeat" description="LDL-receptor class B" evidence="2">
    <location>
        <begin position="861"/>
        <end position="905"/>
    </location>
</feature>
<dbReference type="Pfam" id="PF00058">
    <property type="entry name" value="Ldl_recept_b"/>
    <property type="match status" value="4"/>
</dbReference>
<evidence type="ECO:0000256" key="3">
    <source>
        <dbReference type="SAM" id="MobiDB-lite"/>
    </source>
</evidence>
<evidence type="ECO:0000256" key="1">
    <source>
        <dbReference type="ARBA" id="ARBA00023157"/>
    </source>
</evidence>
<organism evidence="8 9">
    <name type="scientific">Saccoglossus kowalevskii</name>
    <name type="common">Acorn worm</name>
    <dbReference type="NCBI Taxonomy" id="10224"/>
    <lineage>
        <taxon>Eukaryota</taxon>
        <taxon>Metazoa</taxon>
        <taxon>Hemichordata</taxon>
        <taxon>Enteropneusta</taxon>
        <taxon>Harrimaniidae</taxon>
        <taxon>Saccoglossus</taxon>
    </lineage>
</organism>
<dbReference type="GeneID" id="100328995"/>
<feature type="repeat" description="LDL-receptor class B" evidence="2">
    <location>
        <begin position="171"/>
        <end position="217"/>
    </location>
</feature>
<keyword evidence="9" id="KW-0675">Receptor</keyword>
<feature type="repeat" description="LDL-receptor class B" evidence="2">
    <location>
        <begin position="1104"/>
        <end position="1146"/>
    </location>
</feature>
<feature type="transmembrane region" description="Helical" evidence="4">
    <location>
        <begin position="1740"/>
        <end position="1763"/>
    </location>
</feature>
<feature type="domain" description="EGF-like" evidence="7">
    <location>
        <begin position="314"/>
        <end position="353"/>
    </location>
</feature>
<dbReference type="PROSITE" id="PS51257">
    <property type="entry name" value="PROKAR_LIPOPROTEIN"/>
    <property type="match status" value="1"/>
</dbReference>
<evidence type="ECO:0000256" key="5">
    <source>
        <dbReference type="SAM" id="SignalP"/>
    </source>
</evidence>
<feature type="domain" description="Sushi" evidence="6">
    <location>
        <begin position="671"/>
        <end position="724"/>
    </location>
</feature>
<feature type="repeat" description="LDL-receptor class B" evidence="2">
    <location>
        <begin position="128"/>
        <end position="170"/>
    </location>
</feature>
<evidence type="ECO:0000259" key="6">
    <source>
        <dbReference type="SMART" id="SM00032"/>
    </source>
</evidence>
<dbReference type="Gene3D" id="2.120.10.30">
    <property type="entry name" value="TolB, C-terminal domain"/>
    <property type="match status" value="5"/>
</dbReference>
<keyword evidence="5" id="KW-0732">Signal</keyword>
<evidence type="ECO:0000259" key="7">
    <source>
        <dbReference type="SMART" id="SM00181"/>
    </source>
</evidence>
<dbReference type="RefSeq" id="XP_006815762.1">
    <property type="nucleotide sequence ID" value="XM_006815699.1"/>
</dbReference>
<dbReference type="Proteomes" id="UP000694865">
    <property type="component" value="Unplaced"/>
</dbReference>
<feature type="repeat" description="LDL-receptor class B" evidence="2">
    <location>
        <begin position="1147"/>
        <end position="1193"/>
    </location>
</feature>
<feature type="signal peptide" evidence="5">
    <location>
        <begin position="1"/>
        <end position="21"/>
    </location>
</feature>
<dbReference type="InterPro" id="IPR000742">
    <property type="entry name" value="EGF"/>
</dbReference>
<feature type="domain" description="EGF-like" evidence="7">
    <location>
        <begin position="634"/>
        <end position="666"/>
    </location>
</feature>
<feature type="domain" description="EGF-like" evidence="7">
    <location>
        <begin position="1291"/>
        <end position="1327"/>
    </location>
</feature>
<dbReference type="SMART" id="SM00181">
    <property type="entry name" value="EGF"/>
    <property type="match status" value="3"/>
</dbReference>
<keyword evidence="4" id="KW-1133">Transmembrane helix</keyword>
<dbReference type="PANTHER" id="PTHR46513">
    <property type="entry name" value="VITELLOGENIN RECEPTOR-LIKE PROTEIN-RELATED-RELATED"/>
    <property type="match status" value="1"/>
</dbReference>
<dbReference type="InterPro" id="IPR011042">
    <property type="entry name" value="6-blade_b-propeller_TolB-like"/>
</dbReference>
<evidence type="ECO:0000313" key="8">
    <source>
        <dbReference type="Proteomes" id="UP000694865"/>
    </source>
</evidence>
<keyword evidence="1" id="KW-1015">Disulfide bond</keyword>
<dbReference type="SMART" id="SM00135">
    <property type="entry name" value="LY"/>
    <property type="match status" value="19"/>
</dbReference>
<dbReference type="SUPFAM" id="SSF63825">
    <property type="entry name" value="YWTD domain"/>
    <property type="match status" value="5"/>
</dbReference>
<gene>
    <name evidence="9" type="primary">LRP5/6</name>
</gene>
<keyword evidence="8" id="KW-1185">Reference proteome</keyword>
<feature type="region of interest" description="Disordered" evidence="3">
    <location>
        <begin position="1716"/>
        <end position="1735"/>
    </location>
</feature>
<sequence length="1812" mass="204077">MDRSIVITTLLIAQFMTACVCQDTKLLYTDALNAALYFQSKLWSFSYDDDGLYQRLQAEQTVERNVLHDGVSEIKITLAYDFEDEFVFWPDIIRRTINKMSLKSGEVSVLFEGISDGVAGIEVDWVANNVYWSDADYNWIMMCDYNGTYHHTLLKTGIVEPGDIAVDAVNGMLYWADMNSDDPRIESSTLSGENRTTIIAKNNYLVYPHGLTLDHWQKRIFYTDLWLEGLFSVSVTGNVSDIRVEYVDGGLYYPYYVDLSKDYFFISEFHYQEIVVVPRNNSSVESALIYPLGDAIPLGISYFDSARQPTTSNPCSENNGGCDQLCVSATDNTHQCLCTYGYIKQEDVTSQCYKDDHLIPGHKIILANETSICVAPSHLGDLSDLSEALRCVFDVDVTSLDFDHAQETLYVYQPSENAITRARLREGESFETIVSEAGRVTDLAVDWVSDNLYWTRGKIGEVSGAIFVSRLDGLKAGMLLNSGIDDPQAIVLDPLQEYLIWADSGESARIQRTSLSGRDRVTLVDTDIITPVAMTIDYQMNRIVWADNGKYTIESIGIDGQARLLLDESTHRRTFNGIANNQDIIAWIQVEENSVVFFNHDLQRQKNVLHTSGEPKAISIYDDRLQPTNQDTNPCAISQACQPGQLCIPFRGVADCVCDLSNSSCVPAEMCPLSIPYGSLTRTCTGVVGTTCQFTCLGLFNPTTSDPITCVEGGIWDKDVDDLCALNITLENFMLVTSNDGIYYVDMTSSDYRYGLLDIPSILYCMSFDFDFEDEVLYWTDAYLEVIGTTKLDGSNVDIIVQTDIIYPDGIEVDSKRRKIYWVDSEKDQIQVIDMNGNNREILVGFDLFEPRSLVHGRRDRTLYWTDWGEDQQKIERVNIDGSDRRTLASENMTHPMGLVLDELENKLYWCDASRDVLQVMNLDGSNRREIYAFPAETACFGLELTEDYFYWSDYNNGYLHRINRHSLQDETFLPDLVIEQPTEIKIYKRPPASSPDKEPRLLYTDFQFTVASIQSNVISLDHNAKQIYNMLQDETVLDQTTLHTSPMAFNTALTYDFDDSLVFWINQALGVVYKMSLITSNVTIISDVVSQDVSGIAVDWVANKLYWSDADYNWIVMCDYDGNFVHTVLKTGFMRPLDLAVDPVNGKLYWADSSQYSNRIDSSSLAGEDVLTVAGGTEDFGWPHGLTIDFDNNRLYWTDMAREAILSIGLLGSTQQQVRVEYEEGGLYYPFFIDLNKDYFFVSEYWFSEIIVIPRTDATVEYAAKYFTLPDTPLGIKYYHESRQPRHENACGVDNGGCDQLCVSSNGGHQCLCTYDFIAAPNGKCVPDDHVMPGHQIIFATNSSICSAPTHISDIIDVTDVTKCYFDNIEVTSLDYNFREETLYVYEPADNAIKRVRLRQGEPFETVIPGAGDVTGIAIDWFSSNMYWTLGQENEIRISSLDNVYKAVLLNQDVINPQSIVVHPKKEFIFWGAGGERPCIERASLSGRDRLKIITDDILLPAAMTTDYVYERLYWADSGTGKIESVTFSGEDRVTLDDGSSFARSFVGISTLQDFIVWSYEGSESLEFYDLELEQPKTSVAITGWPRAIKVFDDRLQPKSGEVNPCFVGEPCGRDHGICAPYYGVADCICDASNNECQTDEKCQLNLPNGRFDYRCDANVGKSCNFTCDVGFRAVRGNRVTCFHGTGWNLDIDKLCELIPTTVKPTTATIKTTTLKTTKMPSQGEKQKNKGDKSNTGPMIGGIVGFIVLLIVVIGVVGFLYCRHRRGSSAIYKPDDIPVEMDKPVYFSRDDGENIHGLDNPFYSTTTQDNI</sequence>
<keyword evidence="9" id="KW-0449">Lipoprotein</keyword>
<proteinExistence type="predicted"/>
<dbReference type="SUPFAM" id="SSF57196">
    <property type="entry name" value="EGF/Laminin"/>
    <property type="match status" value="2"/>
</dbReference>
<evidence type="ECO:0000256" key="4">
    <source>
        <dbReference type="SAM" id="Phobius"/>
    </source>
</evidence>
<evidence type="ECO:0000313" key="9">
    <source>
        <dbReference type="RefSeq" id="XP_006815762.1"/>
    </source>
</evidence>
<dbReference type="PANTHER" id="PTHR46513:SF13">
    <property type="entry name" value="EGF-LIKE DOMAIN-CONTAINING PROTEIN"/>
    <property type="match status" value="1"/>
</dbReference>
<feature type="domain" description="Sushi" evidence="6">
    <location>
        <begin position="1644"/>
        <end position="1697"/>
    </location>
</feature>
<feature type="repeat" description="LDL-receptor class B" evidence="2">
    <location>
        <begin position="497"/>
        <end position="540"/>
    </location>
</feature>
<feature type="chain" id="PRO_5046256328" evidence="5">
    <location>
        <begin position="22"/>
        <end position="1812"/>
    </location>
</feature>
<feature type="repeat" description="LDL-receptor class B" evidence="2">
    <location>
        <begin position="818"/>
        <end position="860"/>
    </location>
</feature>
<accession>A0ABM0M6X1</accession>
<name>A0ABM0M6X1_SACKO</name>
<keyword evidence="4" id="KW-0472">Membrane</keyword>
<keyword evidence="4" id="KW-0812">Transmembrane</keyword>
<dbReference type="InterPro" id="IPR050778">
    <property type="entry name" value="Cueball_EGF_LRP_Nidogen"/>
</dbReference>
<dbReference type="SMART" id="SM00032">
    <property type="entry name" value="CCP"/>
    <property type="match status" value="2"/>
</dbReference>